<dbReference type="Gene3D" id="1.10.10.10">
    <property type="entry name" value="Winged helix-like DNA-binding domain superfamily/Winged helix DNA-binding domain"/>
    <property type="match status" value="1"/>
</dbReference>
<keyword evidence="6" id="KW-1185">Reference proteome</keyword>
<dbReference type="PRINTS" id="PR00033">
    <property type="entry name" value="HTHASNC"/>
</dbReference>
<dbReference type="EMBL" id="BMZF01000014">
    <property type="protein sequence ID" value="GHA62544.1"/>
    <property type="molecule type" value="Genomic_DNA"/>
</dbReference>
<evidence type="ECO:0000256" key="2">
    <source>
        <dbReference type="ARBA" id="ARBA00023125"/>
    </source>
</evidence>
<feature type="domain" description="HTH asnC-type" evidence="4">
    <location>
        <begin position="6"/>
        <end position="67"/>
    </location>
</feature>
<dbReference type="SUPFAM" id="SSF54909">
    <property type="entry name" value="Dimeric alpha+beta barrel"/>
    <property type="match status" value="1"/>
</dbReference>
<sequence length="165" mass="18254">MTGHRLDNIDRKIMAELQADGRMTNVELASRIGISAPPCLRRVRALEEAGFIKNYHAFVDAKSLGFDVQVFVMVGLITQAEPELTTFVEKCQSWPLVRECHMLNGEIDFILKCVAPDLSTFQTFLTAELTAAPNVASVKTSLVIRVAKDTPGVPFEYVKELPESG</sequence>
<dbReference type="Pfam" id="PF13412">
    <property type="entry name" value="HTH_24"/>
    <property type="match status" value="1"/>
</dbReference>
<evidence type="ECO:0000313" key="5">
    <source>
        <dbReference type="EMBL" id="GHA62544.1"/>
    </source>
</evidence>
<protein>
    <submittedName>
        <fullName evidence="5">AsnC family transcriptional regulator</fullName>
    </submittedName>
</protein>
<evidence type="ECO:0000256" key="1">
    <source>
        <dbReference type="ARBA" id="ARBA00023015"/>
    </source>
</evidence>
<evidence type="ECO:0000259" key="4">
    <source>
        <dbReference type="PROSITE" id="PS50956"/>
    </source>
</evidence>
<keyword evidence="3" id="KW-0804">Transcription</keyword>
<proteinExistence type="predicted"/>
<dbReference type="Gene3D" id="3.30.70.920">
    <property type="match status" value="1"/>
</dbReference>
<dbReference type="InterPro" id="IPR011991">
    <property type="entry name" value="ArsR-like_HTH"/>
</dbReference>
<dbReference type="PROSITE" id="PS50956">
    <property type="entry name" value="HTH_ASNC_2"/>
    <property type="match status" value="1"/>
</dbReference>
<keyword evidence="1" id="KW-0805">Transcription regulation</keyword>
<reference evidence="6" key="1">
    <citation type="journal article" date="2019" name="Int. J. Syst. Evol. Microbiol.">
        <title>The Global Catalogue of Microorganisms (GCM) 10K type strain sequencing project: providing services to taxonomists for standard genome sequencing and annotation.</title>
        <authorList>
            <consortium name="The Broad Institute Genomics Platform"/>
            <consortium name="The Broad Institute Genome Sequencing Center for Infectious Disease"/>
            <person name="Wu L."/>
            <person name="Ma J."/>
        </authorList>
    </citation>
    <scope>NUCLEOTIDE SEQUENCE [LARGE SCALE GENOMIC DNA]</scope>
    <source>
        <strain evidence="6">KCTC 32465</strain>
    </source>
</reference>
<dbReference type="InterPro" id="IPR019888">
    <property type="entry name" value="Tscrpt_reg_AsnC-like"/>
</dbReference>
<dbReference type="CDD" id="cd00090">
    <property type="entry name" value="HTH_ARSR"/>
    <property type="match status" value="1"/>
</dbReference>
<dbReference type="InterPro" id="IPR011008">
    <property type="entry name" value="Dimeric_a/b-barrel"/>
</dbReference>
<comment type="caution">
    <text evidence="5">The sequence shown here is derived from an EMBL/GenBank/DDBJ whole genome shotgun (WGS) entry which is preliminary data.</text>
</comment>
<dbReference type="InterPro" id="IPR000485">
    <property type="entry name" value="AsnC-type_HTH_dom"/>
</dbReference>
<dbReference type="Pfam" id="PF01037">
    <property type="entry name" value="AsnC_trans_reg"/>
    <property type="match status" value="1"/>
</dbReference>
<dbReference type="SUPFAM" id="SSF46785">
    <property type="entry name" value="Winged helix' DNA-binding domain"/>
    <property type="match status" value="1"/>
</dbReference>
<gene>
    <name evidence="5" type="primary">putR</name>
    <name evidence="5" type="ORF">GCM10008927_29950</name>
</gene>
<dbReference type="Proteomes" id="UP000634455">
    <property type="component" value="Unassembled WGS sequence"/>
</dbReference>
<dbReference type="RefSeq" id="WP_189641552.1">
    <property type="nucleotide sequence ID" value="NZ_BMZF01000014.1"/>
</dbReference>
<dbReference type="InterPro" id="IPR019885">
    <property type="entry name" value="Tscrpt_reg_HTH_AsnC-type_CS"/>
</dbReference>
<keyword evidence="2" id="KW-0238">DNA-binding</keyword>
<name>A0ABQ3DCP0_9RHOB</name>
<dbReference type="InterPro" id="IPR019887">
    <property type="entry name" value="Tscrpt_reg_AsnC/Lrp_C"/>
</dbReference>
<dbReference type="PANTHER" id="PTHR30154">
    <property type="entry name" value="LEUCINE-RESPONSIVE REGULATORY PROTEIN"/>
    <property type="match status" value="1"/>
</dbReference>
<dbReference type="PROSITE" id="PS00519">
    <property type="entry name" value="HTH_ASNC_1"/>
    <property type="match status" value="1"/>
</dbReference>
<evidence type="ECO:0000256" key="3">
    <source>
        <dbReference type="ARBA" id="ARBA00023163"/>
    </source>
</evidence>
<dbReference type="InterPro" id="IPR036388">
    <property type="entry name" value="WH-like_DNA-bd_sf"/>
</dbReference>
<organism evidence="5 6">
    <name type="scientific">Paramylibacter ulvae</name>
    <dbReference type="NCBI Taxonomy" id="1651968"/>
    <lineage>
        <taxon>Bacteria</taxon>
        <taxon>Pseudomonadati</taxon>
        <taxon>Pseudomonadota</taxon>
        <taxon>Alphaproteobacteria</taxon>
        <taxon>Rhodobacterales</taxon>
        <taxon>Paracoccaceae</taxon>
        <taxon>Paramylibacter</taxon>
    </lineage>
</organism>
<evidence type="ECO:0000313" key="6">
    <source>
        <dbReference type="Proteomes" id="UP000634455"/>
    </source>
</evidence>
<dbReference type="InterPro" id="IPR036390">
    <property type="entry name" value="WH_DNA-bd_sf"/>
</dbReference>
<dbReference type="SMART" id="SM00344">
    <property type="entry name" value="HTH_ASNC"/>
    <property type="match status" value="1"/>
</dbReference>
<accession>A0ABQ3DCP0</accession>
<dbReference type="PANTHER" id="PTHR30154:SF34">
    <property type="entry name" value="TRANSCRIPTIONAL REGULATOR AZLB"/>
    <property type="match status" value="1"/>
</dbReference>